<evidence type="ECO:0000313" key="2">
    <source>
        <dbReference type="Proteomes" id="UP001500909"/>
    </source>
</evidence>
<dbReference type="PANTHER" id="PTHR20854:SF4">
    <property type="entry name" value="INOSITOL-1-MONOPHOSPHATASE-RELATED"/>
    <property type="match status" value="1"/>
</dbReference>
<dbReference type="Proteomes" id="UP001500909">
    <property type="component" value="Unassembled WGS sequence"/>
</dbReference>
<dbReference type="InterPro" id="IPR000760">
    <property type="entry name" value="Inositol_monophosphatase-like"/>
</dbReference>
<dbReference type="Gene3D" id="3.40.190.80">
    <property type="match status" value="1"/>
</dbReference>
<dbReference type="Pfam" id="PF00459">
    <property type="entry name" value="Inositol_P"/>
    <property type="match status" value="1"/>
</dbReference>
<dbReference type="RefSeq" id="WP_346100055.1">
    <property type="nucleotide sequence ID" value="NZ_BAAABY010000059.1"/>
</dbReference>
<dbReference type="CDD" id="cd01637">
    <property type="entry name" value="IMPase_like"/>
    <property type="match status" value="1"/>
</dbReference>
<dbReference type="EMBL" id="BAAABY010000059">
    <property type="protein sequence ID" value="GAA0498225.1"/>
    <property type="molecule type" value="Genomic_DNA"/>
</dbReference>
<reference evidence="2" key="1">
    <citation type="journal article" date="2019" name="Int. J. Syst. Evol. Microbiol.">
        <title>The Global Catalogue of Microorganisms (GCM) 10K type strain sequencing project: providing services to taxonomists for standard genome sequencing and annotation.</title>
        <authorList>
            <consortium name="The Broad Institute Genomics Platform"/>
            <consortium name="The Broad Institute Genome Sequencing Center for Infectious Disease"/>
            <person name="Wu L."/>
            <person name="Ma J."/>
        </authorList>
    </citation>
    <scope>NUCLEOTIDE SEQUENCE [LARGE SCALE GENOMIC DNA]</scope>
    <source>
        <strain evidence="2">JCM 4805</strain>
    </source>
</reference>
<evidence type="ECO:0000313" key="1">
    <source>
        <dbReference type="EMBL" id="GAA0498225.1"/>
    </source>
</evidence>
<organism evidence="1 2">
    <name type="scientific">Streptomyces olivaceiscleroticus</name>
    <dbReference type="NCBI Taxonomy" id="68245"/>
    <lineage>
        <taxon>Bacteria</taxon>
        <taxon>Bacillati</taxon>
        <taxon>Actinomycetota</taxon>
        <taxon>Actinomycetes</taxon>
        <taxon>Kitasatosporales</taxon>
        <taxon>Streptomycetaceae</taxon>
        <taxon>Streptomyces</taxon>
    </lineage>
</organism>
<dbReference type="SUPFAM" id="SSF56655">
    <property type="entry name" value="Carbohydrate phosphatase"/>
    <property type="match status" value="1"/>
</dbReference>
<sequence>MPGDLDRERRVAMAAAEEAGALLAASFHSAHTVHAKGGRDVVLDLDLAAEKIIVSRLREAFPDDHILSEEAGDQGPQGGRTWLVDPLDGTNNVAIGLPAYAVGIGLMSGGAPVLGVVHEPVTGATFHAVAGRGAYGPAGRLSGPASVLPEAGPVVAWTQGYGVGRAPTAARIRAELERESWRVLQLWAPLLGWVLLARGTIDAFVGYCAEGVDLPAGALLAAEAGAELRTLDGEVFTPEHAGPPEGRSFVAARGENLAWARLRCSG</sequence>
<keyword evidence="2" id="KW-1185">Reference proteome</keyword>
<dbReference type="PRINTS" id="PR00377">
    <property type="entry name" value="IMPHPHTASES"/>
</dbReference>
<dbReference type="Gene3D" id="3.30.540.10">
    <property type="entry name" value="Fructose-1,6-Bisphosphatase, subunit A, domain 1"/>
    <property type="match status" value="1"/>
</dbReference>
<gene>
    <name evidence="1" type="ORF">GCM10010361_74740</name>
</gene>
<protein>
    <submittedName>
        <fullName evidence="1">Inositol monophosphatase family protein</fullName>
    </submittedName>
</protein>
<comment type="caution">
    <text evidence="1">The sequence shown here is derived from an EMBL/GenBank/DDBJ whole genome shotgun (WGS) entry which is preliminary data.</text>
</comment>
<name>A0ABP3LGG4_9ACTN</name>
<dbReference type="PANTHER" id="PTHR20854">
    <property type="entry name" value="INOSITOL MONOPHOSPHATASE"/>
    <property type="match status" value="1"/>
</dbReference>
<accession>A0ABP3LGG4</accession>
<proteinExistence type="predicted"/>